<dbReference type="InterPro" id="IPR039421">
    <property type="entry name" value="Type_1_exporter"/>
</dbReference>
<gene>
    <name evidence="2" type="ORF">AJ80_05228</name>
</gene>
<sequence length="110" mass="12603">MALARALVRSSQIVVCDEATSSVDLETDRKIQDTMRTSFHGRTVLCIAHRLQTIISYDRVCVMDNGRIVEVDTPLALWMSGGIFRGTAEERERERGENIIKLVSERWRHE</sequence>
<organism evidence="2 3">
    <name type="scientific">Polytolypa hystricis (strain UAMH7299)</name>
    <dbReference type="NCBI Taxonomy" id="1447883"/>
    <lineage>
        <taxon>Eukaryota</taxon>
        <taxon>Fungi</taxon>
        <taxon>Dikarya</taxon>
        <taxon>Ascomycota</taxon>
        <taxon>Pezizomycotina</taxon>
        <taxon>Eurotiomycetes</taxon>
        <taxon>Eurotiomycetidae</taxon>
        <taxon>Onygenales</taxon>
        <taxon>Onygenales incertae sedis</taxon>
        <taxon>Polytolypa</taxon>
    </lineage>
</organism>
<comment type="caution">
    <text evidence="2">The sequence shown here is derived from an EMBL/GenBank/DDBJ whole genome shotgun (WGS) entry which is preliminary data.</text>
</comment>
<evidence type="ECO:0000313" key="2">
    <source>
        <dbReference type="EMBL" id="PGH16378.1"/>
    </source>
</evidence>
<dbReference type="PANTHER" id="PTHR43394:SF1">
    <property type="entry name" value="ATP-BINDING CASSETTE SUB-FAMILY B MEMBER 10, MITOCHONDRIAL"/>
    <property type="match status" value="1"/>
</dbReference>
<dbReference type="SUPFAM" id="SSF52540">
    <property type="entry name" value="P-loop containing nucleoside triphosphate hydrolases"/>
    <property type="match status" value="1"/>
</dbReference>
<keyword evidence="3" id="KW-1185">Reference proteome</keyword>
<dbReference type="PANTHER" id="PTHR43394">
    <property type="entry name" value="ATP-DEPENDENT PERMEASE MDL1, MITOCHONDRIAL"/>
    <property type="match status" value="1"/>
</dbReference>
<evidence type="ECO:0000313" key="3">
    <source>
        <dbReference type="Proteomes" id="UP000224634"/>
    </source>
</evidence>
<proteinExistence type="inferred from homology"/>
<dbReference type="InterPro" id="IPR027417">
    <property type="entry name" value="P-loop_NTPase"/>
</dbReference>
<reference evidence="2 3" key="1">
    <citation type="submission" date="2017-10" db="EMBL/GenBank/DDBJ databases">
        <title>Comparative genomics in systemic dimorphic fungi from Ajellomycetaceae.</title>
        <authorList>
            <person name="Munoz J.F."/>
            <person name="Mcewen J.G."/>
            <person name="Clay O.K."/>
            <person name="Cuomo C.A."/>
        </authorList>
    </citation>
    <scope>NUCLEOTIDE SEQUENCE [LARGE SCALE GENOMIC DNA]</scope>
    <source>
        <strain evidence="2 3">UAMH7299</strain>
    </source>
</reference>
<dbReference type="Gene3D" id="3.40.50.300">
    <property type="entry name" value="P-loop containing nucleotide triphosphate hydrolases"/>
    <property type="match status" value="1"/>
</dbReference>
<dbReference type="STRING" id="1447883.A0A2B7Y677"/>
<dbReference type="GO" id="GO:0015421">
    <property type="term" value="F:ABC-type oligopeptide transporter activity"/>
    <property type="evidence" value="ECO:0007669"/>
    <property type="project" value="TreeGrafter"/>
</dbReference>
<dbReference type="OrthoDB" id="4205707at2759"/>
<protein>
    <recommendedName>
        <fullName evidence="4">ABC transporter domain-containing protein</fullName>
    </recommendedName>
</protein>
<dbReference type="AlphaFoldDB" id="A0A2B7Y677"/>
<comment type="similarity">
    <text evidence="1">Belongs to the ABC transporter superfamily. ABCB family. Multidrug resistance exporter (TC 3.A.1.201) subfamily.</text>
</comment>
<evidence type="ECO:0008006" key="4">
    <source>
        <dbReference type="Google" id="ProtNLM"/>
    </source>
</evidence>
<evidence type="ECO:0000256" key="1">
    <source>
        <dbReference type="ARBA" id="ARBA00007577"/>
    </source>
</evidence>
<dbReference type="EMBL" id="PDNA01000074">
    <property type="protein sequence ID" value="PGH16378.1"/>
    <property type="molecule type" value="Genomic_DNA"/>
</dbReference>
<dbReference type="Proteomes" id="UP000224634">
    <property type="component" value="Unassembled WGS sequence"/>
</dbReference>
<accession>A0A2B7Y677</accession>
<name>A0A2B7Y677_POLH7</name>